<organism evidence="4 5">
    <name type="scientific">Yinghuangia aomiensis</name>
    <dbReference type="NCBI Taxonomy" id="676205"/>
    <lineage>
        <taxon>Bacteria</taxon>
        <taxon>Bacillati</taxon>
        <taxon>Actinomycetota</taxon>
        <taxon>Actinomycetes</taxon>
        <taxon>Kitasatosporales</taxon>
        <taxon>Streptomycetaceae</taxon>
        <taxon>Yinghuangia</taxon>
    </lineage>
</organism>
<keyword evidence="2" id="KW-0378">Hydrolase</keyword>
<sequence>MPIPPFVAELRGLVGGLPLWLPAASAAVVDDRGRLLLGRRADTGCWALIGGILDPGEEPADGVVREVLEETGVVVEPEALVAVSVSPMVEYPNGDRAQYLDLVFRCRAVGGSARPADDENLAVGWFRPEQVPALDAYTRHCLELALGPGRPTVFTGGTRG</sequence>
<feature type="domain" description="Nudix hydrolase" evidence="3">
    <location>
        <begin position="19"/>
        <end position="147"/>
    </location>
</feature>
<dbReference type="PANTHER" id="PTHR43046:SF16">
    <property type="entry name" value="ADP-RIBOSE PYROPHOSPHATASE YJHB-RELATED"/>
    <property type="match status" value="1"/>
</dbReference>
<reference evidence="5" key="1">
    <citation type="journal article" date="2019" name="Int. J. Syst. Evol. Microbiol.">
        <title>The Global Catalogue of Microorganisms (GCM) 10K type strain sequencing project: providing services to taxonomists for standard genome sequencing and annotation.</title>
        <authorList>
            <consortium name="The Broad Institute Genomics Platform"/>
            <consortium name="The Broad Institute Genome Sequencing Center for Infectious Disease"/>
            <person name="Wu L."/>
            <person name="Ma J."/>
        </authorList>
    </citation>
    <scope>NUCLEOTIDE SEQUENCE [LARGE SCALE GENOMIC DNA]</scope>
    <source>
        <strain evidence="5">JCM 17986</strain>
    </source>
</reference>
<name>A0ABP9IB41_9ACTN</name>
<evidence type="ECO:0000313" key="5">
    <source>
        <dbReference type="Proteomes" id="UP001500466"/>
    </source>
</evidence>
<dbReference type="PROSITE" id="PS00893">
    <property type="entry name" value="NUDIX_BOX"/>
    <property type="match status" value="1"/>
</dbReference>
<comment type="cofactor">
    <cofactor evidence="1">
        <name>Mg(2+)</name>
        <dbReference type="ChEBI" id="CHEBI:18420"/>
    </cofactor>
</comment>
<dbReference type="PANTHER" id="PTHR43046">
    <property type="entry name" value="GDP-MANNOSE MANNOSYL HYDROLASE"/>
    <property type="match status" value="1"/>
</dbReference>
<dbReference type="RefSeq" id="WP_345680468.1">
    <property type="nucleotide sequence ID" value="NZ_BAABHS010000047.1"/>
</dbReference>
<dbReference type="CDD" id="cd18879">
    <property type="entry name" value="NUDIX_Hydrolase"/>
    <property type="match status" value="1"/>
</dbReference>
<protein>
    <submittedName>
        <fullName evidence="4">NUDIX domain-containing protein</fullName>
    </submittedName>
</protein>
<dbReference type="InterPro" id="IPR000086">
    <property type="entry name" value="NUDIX_hydrolase_dom"/>
</dbReference>
<dbReference type="InterPro" id="IPR020084">
    <property type="entry name" value="NUDIX_hydrolase_CS"/>
</dbReference>
<dbReference type="SUPFAM" id="SSF55811">
    <property type="entry name" value="Nudix"/>
    <property type="match status" value="1"/>
</dbReference>
<evidence type="ECO:0000256" key="1">
    <source>
        <dbReference type="ARBA" id="ARBA00001946"/>
    </source>
</evidence>
<dbReference type="PROSITE" id="PS51462">
    <property type="entry name" value="NUDIX"/>
    <property type="match status" value="1"/>
</dbReference>
<keyword evidence="5" id="KW-1185">Reference proteome</keyword>
<evidence type="ECO:0000313" key="4">
    <source>
        <dbReference type="EMBL" id="GAA4992585.1"/>
    </source>
</evidence>
<proteinExistence type="predicted"/>
<evidence type="ECO:0000259" key="3">
    <source>
        <dbReference type="PROSITE" id="PS51462"/>
    </source>
</evidence>
<gene>
    <name evidence="4" type="ORF">GCM10023205_76450</name>
</gene>
<dbReference type="Proteomes" id="UP001500466">
    <property type="component" value="Unassembled WGS sequence"/>
</dbReference>
<dbReference type="EMBL" id="BAABHS010000047">
    <property type="protein sequence ID" value="GAA4992585.1"/>
    <property type="molecule type" value="Genomic_DNA"/>
</dbReference>
<dbReference type="InterPro" id="IPR015797">
    <property type="entry name" value="NUDIX_hydrolase-like_dom_sf"/>
</dbReference>
<dbReference type="Pfam" id="PF00293">
    <property type="entry name" value="NUDIX"/>
    <property type="match status" value="1"/>
</dbReference>
<accession>A0ABP9IB41</accession>
<evidence type="ECO:0000256" key="2">
    <source>
        <dbReference type="ARBA" id="ARBA00022801"/>
    </source>
</evidence>
<dbReference type="Gene3D" id="3.90.79.10">
    <property type="entry name" value="Nucleoside Triphosphate Pyrophosphohydrolase"/>
    <property type="match status" value="1"/>
</dbReference>
<comment type="caution">
    <text evidence="4">The sequence shown here is derived from an EMBL/GenBank/DDBJ whole genome shotgun (WGS) entry which is preliminary data.</text>
</comment>